<evidence type="ECO:0000256" key="6">
    <source>
        <dbReference type="ARBA" id="ARBA00022989"/>
    </source>
</evidence>
<feature type="transmembrane region" description="Helical" evidence="9">
    <location>
        <begin position="317"/>
        <end position="340"/>
    </location>
</feature>
<feature type="transmembrane region" description="Helical" evidence="9">
    <location>
        <begin position="252"/>
        <end position="272"/>
    </location>
</feature>
<keyword evidence="3 9" id="KW-0812">Transmembrane</keyword>
<proteinExistence type="predicted"/>
<keyword evidence="6 9" id="KW-1133">Transmembrane helix</keyword>
<feature type="transmembrane region" description="Helical" evidence="9">
    <location>
        <begin position="572"/>
        <end position="590"/>
    </location>
</feature>
<keyword evidence="7" id="KW-0406">Ion transport</keyword>
<dbReference type="GO" id="GO:0016020">
    <property type="term" value="C:membrane"/>
    <property type="evidence" value="ECO:0007669"/>
    <property type="project" value="InterPro"/>
</dbReference>
<evidence type="ECO:0000256" key="9">
    <source>
        <dbReference type="SAM" id="Phobius"/>
    </source>
</evidence>
<dbReference type="KEGG" id="tpx:Turpa_1207"/>
<dbReference type="PANTHER" id="PTHR31998">
    <property type="entry name" value="K(+)-INSENSITIVE PYROPHOSPHATE-ENERGIZED PROTON PUMP"/>
    <property type="match status" value="1"/>
</dbReference>
<evidence type="ECO:0000256" key="7">
    <source>
        <dbReference type="ARBA" id="ARBA00023065"/>
    </source>
</evidence>
<evidence type="ECO:0000256" key="4">
    <source>
        <dbReference type="ARBA" id="ARBA00022842"/>
    </source>
</evidence>
<keyword evidence="4" id="KW-0460">Magnesium</keyword>
<dbReference type="Proteomes" id="UP000006048">
    <property type="component" value="Chromosome"/>
</dbReference>
<organism evidence="10 11">
    <name type="scientific">Turneriella parva (strain ATCC BAA-1111 / DSM 21527 / NCTC 11395 / H)</name>
    <name type="common">Leptospira parva</name>
    <dbReference type="NCBI Taxonomy" id="869212"/>
    <lineage>
        <taxon>Bacteria</taxon>
        <taxon>Pseudomonadati</taxon>
        <taxon>Spirochaetota</taxon>
        <taxon>Spirochaetia</taxon>
        <taxon>Leptospirales</taxon>
        <taxon>Leptospiraceae</taxon>
        <taxon>Turneriella</taxon>
    </lineage>
</organism>
<keyword evidence="2" id="KW-0813">Transport</keyword>
<name>I4B3J8_TURPD</name>
<feature type="transmembrane region" description="Helical" evidence="9">
    <location>
        <begin position="496"/>
        <end position="516"/>
    </location>
</feature>
<dbReference type="PATRIC" id="fig|869212.3.peg.1192"/>
<feature type="transmembrane region" description="Helical" evidence="9">
    <location>
        <begin position="81"/>
        <end position="103"/>
    </location>
</feature>
<dbReference type="GO" id="GO:0009678">
    <property type="term" value="F:diphosphate hydrolysis-driven proton transmembrane transporter activity"/>
    <property type="evidence" value="ECO:0007669"/>
    <property type="project" value="InterPro"/>
</dbReference>
<protein>
    <submittedName>
        <fullName evidence="10">Uncharacterized protein</fullName>
    </submittedName>
</protein>
<sequence>MFGFIVLLAIASASAILLLCIAQLIRVPENGVAMPTADSGMLVYRRPLYRAVAAAAAVFSLMLAAGYYFDFARNKISDWKILLLTSGGFLLFLVAAIASESLLRYMKRRVVQLQKETISRIFRQVLYAGALMGLGAVLMAIVYAWLAQSQKNQMTQLYLIPAYAGALLMFYQRFHVALTARSADYAFELMARQEALLPLAGASNPLWRLRQSFAAINRFLFSHLEYLVLAVVVLTVSHQIEAQTKLPSNLGATVSLTVFAIGVIATIPALFIMRVREKTSPETFLWNIRIGYVASLGVQAVITYVVLVVFAQLHIKFFWITFIGSLTALLLNVYSAAFVAENHKTARGLIAAAASSVSTVVHRGIAAGMRGAAVPALIVAFMMGLVYLMGVVDEKGEDRFVYGLFALALALTSMVSLFTVAQATAVITSIASHFIAEAKLNYRKGEMHSALEKFRILRSISLPSYVLHGKIMLSALAMLIFLVYTQLLSEAGAATLFKHLTETATLLLGGITTYYLSARVNELVLNLGPLMVRETSRQFREMPGLMAGEVPPDTGQLLTISRQYLTRKIMPLFLLAMFLPAAACLMGGIYGLTGYLIGFGFFTFLSANSWLTTGAAWSSARHAAEADAQVSRHTAQLEALTQADIVGDSMHEAAAPTLAAAVHVTIIASLIFTPATLELHTQLREFVKTFF</sequence>
<dbReference type="GO" id="GO:0004427">
    <property type="term" value="F:inorganic diphosphate phosphatase activity"/>
    <property type="evidence" value="ECO:0007669"/>
    <property type="project" value="InterPro"/>
</dbReference>
<feature type="transmembrane region" description="Helical" evidence="9">
    <location>
        <begin position="124"/>
        <end position="147"/>
    </location>
</feature>
<keyword evidence="5" id="KW-1278">Translocase</keyword>
<evidence type="ECO:0000256" key="2">
    <source>
        <dbReference type="ARBA" id="ARBA00022448"/>
    </source>
</evidence>
<feature type="transmembrane region" description="Helical" evidence="9">
    <location>
        <begin position="219"/>
        <end position="240"/>
    </location>
</feature>
<feature type="transmembrane region" description="Helical" evidence="9">
    <location>
        <begin position="402"/>
        <end position="435"/>
    </location>
</feature>
<evidence type="ECO:0000256" key="1">
    <source>
        <dbReference type="ARBA" id="ARBA00004127"/>
    </source>
</evidence>
<comment type="subcellular location">
    <subcellularLocation>
        <location evidence="1">Endomembrane system</location>
        <topology evidence="1">Multi-pass membrane protein</topology>
    </subcellularLocation>
</comment>
<dbReference type="HOGENOM" id="CLU_008743_3_1_12"/>
<feature type="transmembrane region" description="Helical" evidence="9">
    <location>
        <begin position="372"/>
        <end position="390"/>
    </location>
</feature>
<dbReference type="GO" id="GO:0012505">
    <property type="term" value="C:endomembrane system"/>
    <property type="evidence" value="ECO:0007669"/>
    <property type="project" value="UniProtKB-SubCell"/>
</dbReference>
<dbReference type="EMBL" id="CP002959">
    <property type="protein sequence ID" value="AFM11855.1"/>
    <property type="molecule type" value="Genomic_DNA"/>
</dbReference>
<feature type="transmembrane region" description="Helical" evidence="9">
    <location>
        <begin position="456"/>
        <end position="484"/>
    </location>
</feature>
<evidence type="ECO:0000256" key="3">
    <source>
        <dbReference type="ARBA" id="ARBA00022692"/>
    </source>
</evidence>
<dbReference type="AlphaFoldDB" id="I4B3J8"/>
<feature type="transmembrane region" description="Helical" evidence="9">
    <location>
        <begin position="6"/>
        <end position="27"/>
    </location>
</feature>
<dbReference type="RefSeq" id="WP_014802371.1">
    <property type="nucleotide sequence ID" value="NC_018020.1"/>
</dbReference>
<evidence type="ECO:0000256" key="5">
    <source>
        <dbReference type="ARBA" id="ARBA00022967"/>
    </source>
</evidence>
<dbReference type="Pfam" id="PF03030">
    <property type="entry name" value="H_PPase"/>
    <property type="match status" value="1"/>
</dbReference>
<dbReference type="InterPro" id="IPR004131">
    <property type="entry name" value="PPase-energised_H-pump"/>
</dbReference>
<feature type="transmembrane region" description="Helical" evidence="9">
    <location>
        <begin position="153"/>
        <end position="171"/>
    </location>
</feature>
<evidence type="ECO:0000313" key="10">
    <source>
        <dbReference type="EMBL" id="AFM11855.1"/>
    </source>
</evidence>
<evidence type="ECO:0000256" key="8">
    <source>
        <dbReference type="ARBA" id="ARBA00023136"/>
    </source>
</evidence>
<reference evidence="10 11" key="1">
    <citation type="submission" date="2012-06" db="EMBL/GenBank/DDBJ databases">
        <title>The complete chromosome of genome of Turneriella parva DSM 21527.</title>
        <authorList>
            <consortium name="US DOE Joint Genome Institute (JGI-PGF)"/>
            <person name="Lucas S."/>
            <person name="Han J."/>
            <person name="Lapidus A."/>
            <person name="Bruce D."/>
            <person name="Goodwin L."/>
            <person name="Pitluck S."/>
            <person name="Peters L."/>
            <person name="Kyrpides N."/>
            <person name="Mavromatis K."/>
            <person name="Ivanova N."/>
            <person name="Mikhailova N."/>
            <person name="Chertkov O."/>
            <person name="Detter J.C."/>
            <person name="Tapia R."/>
            <person name="Han C."/>
            <person name="Land M."/>
            <person name="Hauser L."/>
            <person name="Markowitz V."/>
            <person name="Cheng J.-F."/>
            <person name="Hugenholtz P."/>
            <person name="Woyke T."/>
            <person name="Wu D."/>
            <person name="Gronow S."/>
            <person name="Wellnitz S."/>
            <person name="Brambilla E."/>
            <person name="Klenk H.-P."/>
            <person name="Eisen J.A."/>
        </authorList>
    </citation>
    <scope>NUCLEOTIDE SEQUENCE [LARGE SCALE GENOMIC DNA]</scope>
    <source>
        <strain evidence="11">ATCC BAA-1111 / DSM 21527 / NCTC 11395 / H</strain>
    </source>
</reference>
<feature type="transmembrane region" description="Helical" evidence="9">
    <location>
        <begin position="48"/>
        <end position="69"/>
    </location>
</feature>
<gene>
    <name evidence="10" type="ordered locus">Turpa_1207</name>
</gene>
<keyword evidence="8 9" id="KW-0472">Membrane</keyword>
<evidence type="ECO:0000313" key="11">
    <source>
        <dbReference type="Proteomes" id="UP000006048"/>
    </source>
</evidence>
<keyword evidence="11" id="KW-1185">Reference proteome</keyword>
<dbReference type="STRING" id="869212.Turpa_1207"/>
<feature type="transmembrane region" description="Helical" evidence="9">
    <location>
        <begin position="284"/>
        <end position="311"/>
    </location>
</feature>
<accession>I4B3J8</accession>